<comment type="caution">
    <text evidence="2">The sequence shown here is derived from an EMBL/GenBank/DDBJ whole genome shotgun (WGS) entry which is preliminary data.</text>
</comment>
<evidence type="ECO:0000256" key="1">
    <source>
        <dbReference type="SAM" id="MobiDB-lite"/>
    </source>
</evidence>
<organism evidence="2 3">
    <name type="scientific">Thauera sedimentorum</name>
    <dbReference type="NCBI Taxonomy" id="2767595"/>
    <lineage>
        <taxon>Bacteria</taxon>
        <taxon>Pseudomonadati</taxon>
        <taxon>Pseudomonadota</taxon>
        <taxon>Betaproteobacteria</taxon>
        <taxon>Rhodocyclales</taxon>
        <taxon>Zoogloeaceae</taxon>
        <taxon>Thauera</taxon>
    </lineage>
</organism>
<accession>A0ABR9BAD1</accession>
<reference evidence="3" key="1">
    <citation type="submission" date="2023-07" db="EMBL/GenBank/DDBJ databases">
        <title>Thauera sp. CAU 1555 isolated from sand of Yaerae Beach.</title>
        <authorList>
            <person name="Kim W."/>
        </authorList>
    </citation>
    <scope>NUCLEOTIDE SEQUENCE [LARGE SCALE GENOMIC DNA]</scope>
    <source>
        <strain evidence="3">CAU 1555</strain>
    </source>
</reference>
<dbReference type="InterPro" id="IPR010710">
    <property type="entry name" value="DUF1289"/>
</dbReference>
<dbReference type="Pfam" id="PF06945">
    <property type="entry name" value="DUF1289"/>
    <property type="match status" value="1"/>
</dbReference>
<evidence type="ECO:0000313" key="2">
    <source>
        <dbReference type="EMBL" id="MBD8503308.1"/>
    </source>
</evidence>
<dbReference type="RefSeq" id="WP_187718154.1">
    <property type="nucleotide sequence ID" value="NZ_JACTAH010000002.1"/>
</dbReference>
<dbReference type="Proteomes" id="UP000603602">
    <property type="component" value="Unassembled WGS sequence"/>
</dbReference>
<sequence length="68" mass="6894">MSNDALCVGVCMIDWDTGVCLGCGRTSDEINGVPVAEPPPAEMPRPQQSAVAAPLPPNVADALGEGSD</sequence>
<keyword evidence="3" id="KW-1185">Reference proteome</keyword>
<protein>
    <submittedName>
        <fullName evidence="2">DUF1289 domain-containing protein</fullName>
    </submittedName>
</protein>
<feature type="region of interest" description="Disordered" evidence="1">
    <location>
        <begin position="33"/>
        <end position="68"/>
    </location>
</feature>
<gene>
    <name evidence="2" type="ORF">IFO67_10485</name>
</gene>
<evidence type="ECO:0000313" key="3">
    <source>
        <dbReference type="Proteomes" id="UP000603602"/>
    </source>
</evidence>
<proteinExistence type="predicted"/>
<dbReference type="EMBL" id="JACYTO010000002">
    <property type="protein sequence ID" value="MBD8503308.1"/>
    <property type="molecule type" value="Genomic_DNA"/>
</dbReference>
<name>A0ABR9BAD1_9RHOO</name>